<dbReference type="Proteomes" id="UP001305779">
    <property type="component" value="Unassembled WGS sequence"/>
</dbReference>
<feature type="region of interest" description="Disordered" evidence="1">
    <location>
        <begin position="266"/>
        <end position="297"/>
    </location>
</feature>
<gene>
    <name evidence="2" type="ORF">PRZ48_000744</name>
</gene>
<dbReference type="EMBL" id="JAXOVC010000001">
    <property type="protein sequence ID" value="KAK4507010.1"/>
    <property type="molecule type" value="Genomic_DNA"/>
</dbReference>
<feature type="region of interest" description="Disordered" evidence="1">
    <location>
        <begin position="1"/>
        <end position="23"/>
    </location>
</feature>
<name>A0ABR0F0Q1_ZASCE</name>
<evidence type="ECO:0000313" key="2">
    <source>
        <dbReference type="EMBL" id="KAK4507010.1"/>
    </source>
</evidence>
<protein>
    <recommendedName>
        <fullName evidence="4">Myb-like domain-containing protein</fullName>
    </recommendedName>
</protein>
<keyword evidence="3" id="KW-1185">Reference proteome</keyword>
<organism evidence="2 3">
    <name type="scientific">Zasmidium cellare</name>
    <name type="common">Wine cellar mold</name>
    <name type="synonym">Racodium cellare</name>
    <dbReference type="NCBI Taxonomy" id="395010"/>
    <lineage>
        <taxon>Eukaryota</taxon>
        <taxon>Fungi</taxon>
        <taxon>Dikarya</taxon>
        <taxon>Ascomycota</taxon>
        <taxon>Pezizomycotina</taxon>
        <taxon>Dothideomycetes</taxon>
        <taxon>Dothideomycetidae</taxon>
        <taxon>Mycosphaerellales</taxon>
        <taxon>Mycosphaerellaceae</taxon>
        <taxon>Zasmidium</taxon>
    </lineage>
</organism>
<comment type="caution">
    <text evidence="2">The sequence shown here is derived from an EMBL/GenBank/DDBJ whole genome shotgun (WGS) entry which is preliminary data.</text>
</comment>
<proteinExistence type="predicted"/>
<reference evidence="2 3" key="1">
    <citation type="journal article" date="2023" name="G3 (Bethesda)">
        <title>A chromosome-level genome assembly of Zasmidium syzygii isolated from banana leaves.</title>
        <authorList>
            <person name="van Westerhoven A.C."/>
            <person name="Mehrabi R."/>
            <person name="Talebi R."/>
            <person name="Steentjes M.B.F."/>
            <person name="Corcolon B."/>
            <person name="Chong P.A."/>
            <person name="Kema G.H.J."/>
            <person name="Seidl M.F."/>
        </authorList>
    </citation>
    <scope>NUCLEOTIDE SEQUENCE [LARGE SCALE GENOMIC DNA]</scope>
    <source>
        <strain evidence="2 3">P124</strain>
    </source>
</reference>
<feature type="compositionally biased region" description="Polar residues" evidence="1">
    <location>
        <begin position="7"/>
        <end position="21"/>
    </location>
</feature>
<feature type="region of interest" description="Disordered" evidence="1">
    <location>
        <begin position="129"/>
        <end position="148"/>
    </location>
</feature>
<feature type="compositionally biased region" description="Low complexity" evidence="1">
    <location>
        <begin position="129"/>
        <end position="139"/>
    </location>
</feature>
<feature type="compositionally biased region" description="Basic and acidic residues" evidence="1">
    <location>
        <begin position="277"/>
        <end position="297"/>
    </location>
</feature>
<evidence type="ECO:0000256" key="1">
    <source>
        <dbReference type="SAM" id="MobiDB-lite"/>
    </source>
</evidence>
<feature type="compositionally biased region" description="Acidic residues" evidence="1">
    <location>
        <begin position="267"/>
        <end position="276"/>
    </location>
</feature>
<accession>A0ABR0F0Q1</accession>
<sequence length="409" mass="45692">MPMMHGSHTTASNQSGMTPTFHQHEPSFFEDSFQYDFTSMGGDATTQQLWPEAQYSHLNNFRPAEPTDNTFNGSFGSITSSNATDADDVVLRKVDNSPALPALSYKVDTSKYEHVDYQDYITRPMEYESSSPSTIETESNGPPTPVTGSPFRASFDDPFMGPRRDSAVAKVETAPLQAAPQVVLNNASLTAPTCHVPLSVIFNEAQYHPSAESSSFALHSHAHGGLVNNMAAYQGFRDTSTQPTLATDSFDMSSTDSVPDLDLLDATSEEDSDTESDSEHSSELEASDRAVSEATHRRERDRYLLKMREKGYSYREIKRRGRFTEAESTLRGRVRVMTKHKSERVRKPVWKANDVRLLHDAIDIFVDSESARDNHGRIPWKKISDWMKENGSSYTFAGATCARKWKALM</sequence>
<evidence type="ECO:0008006" key="4">
    <source>
        <dbReference type="Google" id="ProtNLM"/>
    </source>
</evidence>
<evidence type="ECO:0000313" key="3">
    <source>
        <dbReference type="Proteomes" id="UP001305779"/>
    </source>
</evidence>